<dbReference type="EMBL" id="VUKA01000028">
    <property type="protein sequence ID" value="KAA2211423.1"/>
    <property type="molecule type" value="Genomic_DNA"/>
</dbReference>
<gene>
    <name evidence="1" type="ORF">F0Q34_20195</name>
</gene>
<sequence length="175" mass="19111">MTTRRLAPATAPATRIFLLQALDAERLPRAVLAEKRGRKGWLAMANAAGGGCLMNSLAPATKRPWICGMLGRDPDAERAAAPWHATRRLRDHGLPSWPQILSPPPAPRPMVHAAASASPCFSYVAGAQRALRHSDGMTAQDVRFQHRIGKRWRLPQKQHNGLHTLIGRLQECGAA</sequence>
<accession>A0A5B2TBG2</accession>
<evidence type="ECO:0000313" key="2">
    <source>
        <dbReference type="Proteomes" id="UP000322110"/>
    </source>
</evidence>
<comment type="caution">
    <text evidence="1">The sequence shown here is derived from an EMBL/GenBank/DDBJ whole genome shotgun (WGS) entry which is preliminary data.</text>
</comment>
<dbReference type="RefSeq" id="WP_149814161.1">
    <property type="nucleotide sequence ID" value="NZ_VUKA01000028.1"/>
</dbReference>
<dbReference type="OrthoDB" id="7363095at2"/>
<reference evidence="1 2" key="1">
    <citation type="journal article" date="2015" name="Int. J. Syst. Evol. Microbiol.">
        <title>Roseomonas oryzae sp. nov., isolated from paddy rhizosphere soil.</title>
        <authorList>
            <person name="Ramaprasad E.V."/>
            <person name="Sasikala Ch."/>
            <person name="Ramana Ch.V."/>
        </authorList>
    </citation>
    <scope>NUCLEOTIDE SEQUENCE [LARGE SCALE GENOMIC DNA]</scope>
    <source>
        <strain evidence="1 2">KCTC 42542</strain>
    </source>
</reference>
<evidence type="ECO:0000313" key="1">
    <source>
        <dbReference type="EMBL" id="KAA2211423.1"/>
    </source>
</evidence>
<proteinExistence type="predicted"/>
<dbReference type="Proteomes" id="UP000322110">
    <property type="component" value="Unassembled WGS sequence"/>
</dbReference>
<organism evidence="1 2">
    <name type="scientific">Teichococcus oryzae</name>
    <dbReference type="NCBI Taxonomy" id="1608942"/>
    <lineage>
        <taxon>Bacteria</taxon>
        <taxon>Pseudomonadati</taxon>
        <taxon>Pseudomonadota</taxon>
        <taxon>Alphaproteobacteria</taxon>
        <taxon>Acetobacterales</taxon>
        <taxon>Roseomonadaceae</taxon>
        <taxon>Roseomonas</taxon>
    </lineage>
</organism>
<dbReference type="AlphaFoldDB" id="A0A5B2TBG2"/>
<keyword evidence="2" id="KW-1185">Reference proteome</keyword>
<name>A0A5B2TBG2_9PROT</name>
<protein>
    <submittedName>
        <fullName evidence="1">Uncharacterized protein</fullName>
    </submittedName>
</protein>